<dbReference type="InterPro" id="IPR006680">
    <property type="entry name" value="Amidohydro-rel"/>
</dbReference>
<dbReference type="Gene3D" id="3.20.20.140">
    <property type="entry name" value="Metal-dependent hydrolases"/>
    <property type="match status" value="1"/>
</dbReference>
<keyword evidence="1 3" id="KW-0378">Hydrolase</keyword>
<dbReference type="AlphaFoldDB" id="A0A401UKW1"/>
<dbReference type="RefSeq" id="WP_125000353.1">
    <property type="nucleotide sequence ID" value="NZ_BHYK01000008.1"/>
</dbReference>
<accession>A0A401UKW1</accession>
<dbReference type="InterPro" id="IPR011059">
    <property type="entry name" value="Metal-dep_hydrolase_composite"/>
</dbReference>
<dbReference type="SUPFAM" id="SSF51556">
    <property type="entry name" value="Metallo-dependent hydrolases"/>
    <property type="match status" value="1"/>
</dbReference>
<dbReference type="OrthoDB" id="9807210at2"/>
<dbReference type="InterPro" id="IPR017700">
    <property type="entry name" value="Aminohydrolase_SsnA"/>
</dbReference>
<dbReference type="InterPro" id="IPR050287">
    <property type="entry name" value="MTA/SAH_deaminase"/>
</dbReference>
<comment type="caution">
    <text evidence="3">The sequence shown here is derived from an EMBL/GenBank/DDBJ whole genome shotgun (WGS) entry which is preliminary data.</text>
</comment>
<sequence>MILIGNGKLLTRDADNTFIEDGCVCIDANIIVDLGSTQQMKKKYEGAEFVDAKNGLIMPGMINTHHHIYSAFARGLSINGYNPKSFGDILSGMWWKIDRSLTLEDTKYSAYSTYIDCIRNGVTTVFDHHASYGSIEGSLFQISDAAKELGIRTSLCYEVSDRDGQEKMRQAVSENVQFMKAAKKDSSDMQKGMMGLHASFTLSNKTLEYCAQNMPYDAGYHVHTAEGIDDVYDSLKKYNKRLVNHLFDLDILGSKTIAVHCIHINPAEIDLLKETDTMVVHNPESNMGNAVGCTPVLEFARKGLTVGLGTDGYTSDMFESMKVANILHKHHNCDPTVAWAEVPLMIFDNNAKIANRFFEKPVGVIKKGAYADIIVAEYDPLTPLNADNANSHILFGINGRCVTTTVINGKVLMKDRKIMVADSEKIMAKSREVSNKLWNKINS</sequence>
<dbReference type="NCBIfam" id="TIGR03314">
    <property type="entry name" value="Se_ssnA"/>
    <property type="match status" value="1"/>
</dbReference>
<dbReference type="InterPro" id="IPR032466">
    <property type="entry name" value="Metal_Hydrolase"/>
</dbReference>
<dbReference type="GO" id="GO:0016810">
    <property type="term" value="F:hydrolase activity, acting on carbon-nitrogen (but not peptide) bonds"/>
    <property type="evidence" value="ECO:0007669"/>
    <property type="project" value="InterPro"/>
</dbReference>
<dbReference type="Pfam" id="PF01979">
    <property type="entry name" value="Amidohydro_1"/>
    <property type="match status" value="1"/>
</dbReference>
<dbReference type="Gene3D" id="2.30.40.10">
    <property type="entry name" value="Urease, subunit C, domain 1"/>
    <property type="match status" value="1"/>
</dbReference>
<reference evidence="3 4" key="1">
    <citation type="submission" date="2018-11" db="EMBL/GenBank/DDBJ databases">
        <title>Genome sequencing and assembly of Clostridium tagluense strain A121.</title>
        <authorList>
            <person name="Murakami T."/>
            <person name="Segawa T."/>
            <person name="Shcherbakova V.A."/>
            <person name="Mori H."/>
            <person name="Yoshimura Y."/>
        </authorList>
    </citation>
    <scope>NUCLEOTIDE SEQUENCE [LARGE SCALE GENOMIC DNA]</scope>
    <source>
        <strain evidence="3 4">A121</strain>
    </source>
</reference>
<dbReference type="CDD" id="cd01298">
    <property type="entry name" value="ATZ_TRZ_like"/>
    <property type="match status" value="1"/>
</dbReference>
<dbReference type="Proteomes" id="UP000287872">
    <property type="component" value="Unassembled WGS sequence"/>
</dbReference>
<organism evidence="3 4">
    <name type="scientific">Clostridium tagluense</name>
    <dbReference type="NCBI Taxonomy" id="360422"/>
    <lineage>
        <taxon>Bacteria</taxon>
        <taxon>Bacillati</taxon>
        <taxon>Bacillota</taxon>
        <taxon>Clostridia</taxon>
        <taxon>Eubacteriales</taxon>
        <taxon>Clostridiaceae</taxon>
        <taxon>Clostridium</taxon>
    </lineage>
</organism>
<dbReference type="SUPFAM" id="SSF51338">
    <property type="entry name" value="Composite domain of metallo-dependent hydrolases"/>
    <property type="match status" value="1"/>
</dbReference>
<evidence type="ECO:0000313" key="4">
    <source>
        <dbReference type="Proteomes" id="UP000287872"/>
    </source>
</evidence>
<dbReference type="EMBL" id="BHYK01000008">
    <property type="protein sequence ID" value="GCD10190.1"/>
    <property type="molecule type" value="Genomic_DNA"/>
</dbReference>
<dbReference type="PANTHER" id="PTHR43794:SF11">
    <property type="entry name" value="AMIDOHYDROLASE-RELATED DOMAIN-CONTAINING PROTEIN"/>
    <property type="match status" value="1"/>
</dbReference>
<dbReference type="NCBIfam" id="NF005540">
    <property type="entry name" value="PRK07203.1"/>
    <property type="match status" value="1"/>
</dbReference>
<feature type="domain" description="Amidohydrolase-related" evidence="2">
    <location>
        <begin position="57"/>
        <end position="411"/>
    </location>
</feature>
<keyword evidence="4" id="KW-1185">Reference proteome</keyword>
<evidence type="ECO:0000313" key="3">
    <source>
        <dbReference type="EMBL" id="GCD10190.1"/>
    </source>
</evidence>
<dbReference type="PANTHER" id="PTHR43794">
    <property type="entry name" value="AMINOHYDROLASE SSNA-RELATED"/>
    <property type="match status" value="1"/>
</dbReference>
<gene>
    <name evidence="3" type="ORF">Ctaglu_18130</name>
</gene>
<evidence type="ECO:0000256" key="1">
    <source>
        <dbReference type="ARBA" id="ARBA00022801"/>
    </source>
</evidence>
<evidence type="ECO:0000259" key="2">
    <source>
        <dbReference type="Pfam" id="PF01979"/>
    </source>
</evidence>
<protein>
    <submittedName>
        <fullName evidence="3">Chlorohydrolase</fullName>
    </submittedName>
</protein>
<name>A0A401UKW1_9CLOT</name>
<proteinExistence type="predicted"/>